<sequence length="215" mass="24096">IESVNVLNRIAGLLAAMKDGNIKRLKEQGLLSDGKIKSIMKDAIKTYPTAMRDLRKISPKLSKEVADTAEAEKVPELTLKEAGVYFDKVKDKERGWDNLREKLFATAKPKDIEEIWDEDTIEAYAKSRISHLSAAPNQIAAATRVGGRGFIDKYNEEGMKLAEKEGKKGIKGLEEFYKEHNYTIWKYRTGSAAQGVGMGFPGKLSEDKDKDKNKK</sequence>
<feature type="non-terminal residue" evidence="1">
    <location>
        <position position="1"/>
    </location>
</feature>
<accession>X1P0V0</accession>
<gene>
    <name evidence="1" type="ORF">S06H3_40259</name>
</gene>
<proteinExistence type="predicted"/>
<dbReference type="AlphaFoldDB" id="X1P0V0"/>
<dbReference type="EMBL" id="BARV01024695">
    <property type="protein sequence ID" value="GAI36066.1"/>
    <property type="molecule type" value="Genomic_DNA"/>
</dbReference>
<organism evidence="1">
    <name type="scientific">marine sediment metagenome</name>
    <dbReference type="NCBI Taxonomy" id="412755"/>
    <lineage>
        <taxon>unclassified sequences</taxon>
        <taxon>metagenomes</taxon>
        <taxon>ecological metagenomes</taxon>
    </lineage>
</organism>
<protein>
    <submittedName>
        <fullName evidence="1">Uncharacterized protein</fullName>
    </submittedName>
</protein>
<evidence type="ECO:0000313" key="1">
    <source>
        <dbReference type="EMBL" id="GAI36066.1"/>
    </source>
</evidence>
<reference evidence="1" key="1">
    <citation type="journal article" date="2014" name="Front. Microbiol.">
        <title>High frequency of phylogenetically diverse reductive dehalogenase-homologous genes in deep subseafloor sedimentary metagenomes.</title>
        <authorList>
            <person name="Kawai M."/>
            <person name="Futagami T."/>
            <person name="Toyoda A."/>
            <person name="Takaki Y."/>
            <person name="Nishi S."/>
            <person name="Hori S."/>
            <person name="Arai W."/>
            <person name="Tsubouchi T."/>
            <person name="Morono Y."/>
            <person name="Uchiyama I."/>
            <person name="Ito T."/>
            <person name="Fujiyama A."/>
            <person name="Inagaki F."/>
            <person name="Takami H."/>
        </authorList>
    </citation>
    <scope>NUCLEOTIDE SEQUENCE</scope>
    <source>
        <strain evidence="1">Expedition CK06-06</strain>
    </source>
</reference>
<name>X1P0V0_9ZZZZ</name>
<comment type="caution">
    <text evidence="1">The sequence shown here is derived from an EMBL/GenBank/DDBJ whole genome shotgun (WGS) entry which is preliminary data.</text>
</comment>